<protein>
    <submittedName>
        <fullName evidence="1">Uncharacterized protein</fullName>
    </submittedName>
</protein>
<keyword evidence="2" id="KW-1185">Reference proteome</keyword>
<evidence type="ECO:0000313" key="2">
    <source>
        <dbReference type="Proteomes" id="UP001148737"/>
    </source>
</evidence>
<organism evidence="1 2">
    <name type="scientific">Lecanicillium saksenae</name>
    <dbReference type="NCBI Taxonomy" id="468837"/>
    <lineage>
        <taxon>Eukaryota</taxon>
        <taxon>Fungi</taxon>
        <taxon>Dikarya</taxon>
        <taxon>Ascomycota</taxon>
        <taxon>Pezizomycotina</taxon>
        <taxon>Sordariomycetes</taxon>
        <taxon>Hypocreomycetidae</taxon>
        <taxon>Hypocreales</taxon>
        <taxon>Cordycipitaceae</taxon>
        <taxon>Lecanicillium</taxon>
    </lineage>
</organism>
<proteinExistence type="predicted"/>
<dbReference type="EMBL" id="JANAKD010001773">
    <property type="protein sequence ID" value="KAJ3476598.1"/>
    <property type="molecule type" value="Genomic_DNA"/>
</dbReference>
<sequence>MKAAVILALATSALATDWEYWSGPSCTGSLISNGTWPCGTVVLPRDRPIRSIRLLYENGHGTFLHTSRDTTGIPWRWNGQPGSCVDDPNQLTGSVYVTC</sequence>
<evidence type="ECO:0000313" key="1">
    <source>
        <dbReference type="EMBL" id="KAJ3476598.1"/>
    </source>
</evidence>
<gene>
    <name evidence="1" type="ORF">NLG97_g9079</name>
</gene>
<name>A0ACC1QJR1_9HYPO</name>
<comment type="caution">
    <text evidence="1">The sequence shown here is derived from an EMBL/GenBank/DDBJ whole genome shotgun (WGS) entry which is preliminary data.</text>
</comment>
<reference evidence="1" key="1">
    <citation type="submission" date="2022-07" db="EMBL/GenBank/DDBJ databases">
        <title>Genome Sequence of Lecanicillium saksenae.</title>
        <authorList>
            <person name="Buettner E."/>
        </authorList>
    </citation>
    <scope>NUCLEOTIDE SEQUENCE</scope>
    <source>
        <strain evidence="1">VT-O1</strain>
    </source>
</reference>
<dbReference type="Proteomes" id="UP001148737">
    <property type="component" value="Unassembled WGS sequence"/>
</dbReference>
<accession>A0ACC1QJR1</accession>